<dbReference type="EMBL" id="ADBL01001115">
    <property type="status" value="NOT_ANNOTATED_CDS"/>
    <property type="molecule type" value="Genomic_DNA"/>
</dbReference>
<dbReference type="Proteomes" id="UP000011715">
    <property type="component" value="Unassembled WGS sequence"/>
</dbReference>
<evidence type="ECO:0000313" key="2">
    <source>
        <dbReference type="EMBL" id="KLU85745.1"/>
    </source>
</evidence>
<protein>
    <recommendedName>
        <fullName evidence="1">Aminoglycoside phosphotransferase domain-containing protein</fullName>
    </recommendedName>
</protein>
<dbReference type="AlphaFoldDB" id="A0A0C4DXL1"/>
<evidence type="ECO:0000313" key="3">
    <source>
        <dbReference type="EnsemblFungi" id="MAPG_04765T0"/>
    </source>
</evidence>
<reference evidence="3" key="5">
    <citation type="submission" date="2015-06" db="UniProtKB">
        <authorList>
            <consortium name="EnsemblFungi"/>
        </authorList>
    </citation>
    <scope>IDENTIFICATION</scope>
    <source>
        <strain evidence="3">ATCC 64411</strain>
    </source>
</reference>
<dbReference type="EMBL" id="GL876968">
    <property type="protein sequence ID" value="KLU85745.1"/>
    <property type="molecule type" value="Genomic_DNA"/>
</dbReference>
<dbReference type="InterPro" id="IPR011009">
    <property type="entry name" value="Kinase-like_dom_sf"/>
</dbReference>
<name>A0A0C4DXL1_MAGP6</name>
<evidence type="ECO:0000313" key="4">
    <source>
        <dbReference type="Proteomes" id="UP000011715"/>
    </source>
</evidence>
<keyword evidence="4" id="KW-1185">Reference proteome</keyword>
<reference evidence="2" key="2">
    <citation type="submission" date="2010-05" db="EMBL/GenBank/DDBJ databases">
        <title>The Genome Sequence of Magnaporthe poae strain ATCC 64411.</title>
        <authorList>
            <consortium name="The Broad Institute Genome Sequencing Platform"/>
            <consortium name="Broad Institute Genome Sequencing Center for Infectious Disease"/>
            <person name="Ma L.-J."/>
            <person name="Dead R."/>
            <person name="Young S."/>
            <person name="Zeng Q."/>
            <person name="Koehrsen M."/>
            <person name="Alvarado L."/>
            <person name="Berlin A."/>
            <person name="Chapman S.B."/>
            <person name="Chen Z."/>
            <person name="Freedman E."/>
            <person name="Gellesch M."/>
            <person name="Goldberg J."/>
            <person name="Griggs A."/>
            <person name="Gujja S."/>
            <person name="Heilman E.R."/>
            <person name="Heiman D."/>
            <person name="Hepburn T."/>
            <person name="Howarth C."/>
            <person name="Jen D."/>
            <person name="Larson L."/>
            <person name="Mehta T."/>
            <person name="Neiman D."/>
            <person name="Pearson M."/>
            <person name="Roberts A."/>
            <person name="Saif S."/>
            <person name="Shea T."/>
            <person name="Shenoy N."/>
            <person name="Sisk P."/>
            <person name="Stolte C."/>
            <person name="Sykes S."/>
            <person name="Walk T."/>
            <person name="White J."/>
            <person name="Yandava C."/>
            <person name="Haas B."/>
            <person name="Nusbaum C."/>
            <person name="Birren B."/>
        </authorList>
    </citation>
    <scope>NUCLEOTIDE SEQUENCE</scope>
    <source>
        <strain evidence="2">ATCC 64411</strain>
    </source>
</reference>
<dbReference type="EnsemblFungi" id="MAPG_04765T0">
    <property type="protein sequence ID" value="MAPG_04765T0"/>
    <property type="gene ID" value="MAPG_04765"/>
</dbReference>
<organism evidence="3 4">
    <name type="scientific">Magnaporthiopsis poae (strain ATCC 64411 / 73-15)</name>
    <name type="common">Kentucky bluegrass fungus</name>
    <name type="synonym">Magnaporthe poae</name>
    <dbReference type="NCBI Taxonomy" id="644358"/>
    <lineage>
        <taxon>Eukaryota</taxon>
        <taxon>Fungi</taxon>
        <taxon>Dikarya</taxon>
        <taxon>Ascomycota</taxon>
        <taxon>Pezizomycotina</taxon>
        <taxon>Sordariomycetes</taxon>
        <taxon>Sordariomycetidae</taxon>
        <taxon>Magnaporthales</taxon>
        <taxon>Magnaporthaceae</taxon>
        <taxon>Magnaporthiopsis</taxon>
    </lineage>
</organism>
<dbReference type="Pfam" id="PF01636">
    <property type="entry name" value="APH"/>
    <property type="match status" value="1"/>
</dbReference>
<reference evidence="4" key="1">
    <citation type="submission" date="2010-05" db="EMBL/GenBank/DDBJ databases">
        <title>The genome sequence of Magnaporthe poae strain ATCC 64411.</title>
        <authorList>
            <person name="Ma L.-J."/>
            <person name="Dead R."/>
            <person name="Young S."/>
            <person name="Zeng Q."/>
            <person name="Koehrsen M."/>
            <person name="Alvarado L."/>
            <person name="Berlin A."/>
            <person name="Chapman S.B."/>
            <person name="Chen Z."/>
            <person name="Freedman E."/>
            <person name="Gellesch M."/>
            <person name="Goldberg J."/>
            <person name="Griggs A."/>
            <person name="Gujja S."/>
            <person name="Heilman E.R."/>
            <person name="Heiman D."/>
            <person name="Hepburn T."/>
            <person name="Howarth C."/>
            <person name="Jen D."/>
            <person name="Larson L."/>
            <person name="Mehta T."/>
            <person name="Neiman D."/>
            <person name="Pearson M."/>
            <person name="Roberts A."/>
            <person name="Saif S."/>
            <person name="Shea T."/>
            <person name="Shenoy N."/>
            <person name="Sisk P."/>
            <person name="Stolte C."/>
            <person name="Sykes S."/>
            <person name="Walk T."/>
            <person name="White J."/>
            <person name="Yandava C."/>
            <person name="Haas B."/>
            <person name="Nusbaum C."/>
            <person name="Birren B."/>
        </authorList>
    </citation>
    <scope>NUCLEOTIDE SEQUENCE [LARGE SCALE GENOMIC DNA]</scope>
    <source>
        <strain evidence="4">ATCC 64411 / 73-15</strain>
    </source>
</reference>
<feature type="domain" description="Aminoglycoside phosphotransferase" evidence="1">
    <location>
        <begin position="236"/>
        <end position="304"/>
    </location>
</feature>
<dbReference type="InterPro" id="IPR051678">
    <property type="entry name" value="AGP_Transferase"/>
</dbReference>
<dbReference type="STRING" id="644358.A0A0C4DXL1"/>
<accession>A0A0C4DXL1</accession>
<gene>
    <name evidence="2" type="ORF">MAPG_04765</name>
</gene>
<proteinExistence type="predicted"/>
<dbReference type="PANTHER" id="PTHR21310:SF39">
    <property type="entry name" value="AMINOGLYCOSIDE PHOSPHOTRANSFERASE DOMAIN-CONTAINING PROTEIN"/>
    <property type="match status" value="1"/>
</dbReference>
<evidence type="ECO:0000259" key="1">
    <source>
        <dbReference type="Pfam" id="PF01636"/>
    </source>
</evidence>
<reference evidence="2" key="3">
    <citation type="submission" date="2011-03" db="EMBL/GenBank/DDBJ databases">
        <title>Annotation of Magnaporthe poae ATCC 64411.</title>
        <authorList>
            <person name="Ma L.-J."/>
            <person name="Dead R."/>
            <person name="Young S.K."/>
            <person name="Zeng Q."/>
            <person name="Gargeya S."/>
            <person name="Fitzgerald M."/>
            <person name="Haas B."/>
            <person name="Abouelleil A."/>
            <person name="Alvarado L."/>
            <person name="Arachchi H.M."/>
            <person name="Berlin A."/>
            <person name="Brown A."/>
            <person name="Chapman S.B."/>
            <person name="Chen Z."/>
            <person name="Dunbar C."/>
            <person name="Freedman E."/>
            <person name="Gearin G."/>
            <person name="Gellesch M."/>
            <person name="Goldberg J."/>
            <person name="Griggs A."/>
            <person name="Gujja S."/>
            <person name="Heiman D."/>
            <person name="Howarth C."/>
            <person name="Larson L."/>
            <person name="Lui A."/>
            <person name="MacDonald P.J.P."/>
            <person name="Mehta T."/>
            <person name="Montmayeur A."/>
            <person name="Murphy C."/>
            <person name="Neiman D."/>
            <person name="Pearson M."/>
            <person name="Priest M."/>
            <person name="Roberts A."/>
            <person name="Saif S."/>
            <person name="Shea T."/>
            <person name="Shenoy N."/>
            <person name="Sisk P."/>
            <person name="Stolte C."/>
            <person name="Sykes S."/>
            <person name="Yandava C."/>
            <person name="Wortman J."/>
            <person name="Nusbaum C."/>
            <person name="Birren B."/>
        </authorList>
    </citation>
    <scope>NUCLEOTIDE SEQUENCE</scope>
    <source>
        <strain evidence="2">ATCC 64411</strain>
    </source>
</reference>
<dbReference type="PANTHER" id="PTHR21310">
    <property type="entry name" value="AMINOGLYCOSIDE PHOSPHOTRANSFERASE-RELATED-RELATED"/>
    <property type="match status" value="1"/>
</dbReference>
<reference evidence="3" key="4">
    <citation type="journal article" date="2015" name="G3 (Bethesda)">
        <title>Genome sequences of three phytopathogenic species of the Magnaporthaceae family of fungi.</title>
        <authorList>
            <person name="Okagaki L.H."/>
            <person name="Nunes C.C."/>
            <person name="Sailsbery J."/>
            <person name="Clay B."/>
            <person name="Brown D."/>
            <person name="John T."/>
            <person name="Oh Y."/>
            <person name="Young N."/>
            <person name="Fitzgerald M."/>
            <person name="Haas B.J."/>
            <person name="Zeng Q."/>
            <person name="Young S."/>
            <person name="Adiconis X."/>
            <person name="Fan L."/>
            <person name="Levin J.Z."/>
            <person name="Mitchell T.K."/>
            <person name="Okubara P.A."/>
            <person name="Farman M.L."/>
            <person name="Kohn L.M."/>
            <person name="Birren B."/>
            <person name="Ma L.-J."/>
            <person name="Dean R.A."/>
        </authorList>
    </citation>
    <scope>NUCLEOTIDE SEQUENCE</scope>
    <source>
        <strain evidence="3">ATCC 64411 / 73-15</strain>
    </source>
</reference>
<dbReference type="Gene3D" id="3.90.1200.10">
    <property type="match status" value="1"/>
</dbReference>
<sequence length="355" mass="40610">MLEASRPSLWKAPSPIERISMMCKETGDMATQNASHSRWEDVRAGSGGLSAPFKRGRLWPVEGERIAKRRLGVIMPVPNTQQCLTCRAAESPSDDELARRIVEARKLQPQNVPFNFVVEICDSYIAKRYLTADFEDGTMRLRLLKLEDKDGIECVQTRIRGQTLMELRAMVQRMRRVTSPTAGSLVTSTLSIDLLDEFWGIPPHAPPAAIPSFLNFWHSFVSFRHESCKTVEEHHEACCGPLVHDPELVFTHTDLAPRNLILEDRTGHLWVVDWDEAGFYPRYFEYAGMHNFYVPEQWAWLARLRWRLFAWLATGSWARESGLLSEAYRKAKKFGASRRFNVKAGASLSERTNID</sequence>
<dbReference type="InterPro" id="IPR002575">
    <property type="entry name" value="Aminoglycoside_PTrfase"/>
</dbReference>
<dbReference type="VEuPathDB" id="FungiDB:MAPG_04765"/>
<dbReference type="eggNOG" id="ENOG502SEM4">
    <property type="taxonomic scope" value="Eukaryota"/>
</dbReference>
<dbReference type="SUPFAM" id="SSF56112">
    <property type="entry name" value="Protein kinase-like (PK-like)"/>
    <property type="match status" value="1"/>
</dbReference>
<dbReference type="OrthoDB" id="4177236at2759"/>